<dbReference type="Proteomes" id="UP000747542">
    <property type="component" value="Unassembled WGS sequence"/>
</dbReference>
<feature type="transmembrane region" description="Helical" evidence="1">
    <location>
        <begin position="55"/>
        <end position="73"/>
    </location>
</feature>
<protein>
    <submittedName>
        <fullName evidence="2">Putative variant ionotropic glutamate receptor-like 24</fullName>
    </submittedName>
</protein>
<evidence type="ECO:0000256" key="1">
    <source>
        <dbReference type="SAM" id="Phobius"/>
    </source>
</evidence>
<comment type="caution">
    <text evidence="2">The sequence shown here is derived from an EMBL/GenBank/DDBJ whole genome shotgun (WGS) entry which is preliminary data.</text>
</comment>
<feature type="non-terminal residue" evidence="2">
    <location>
        <position position="1"/>
    </location>
</feature>
<sequence length="84" mass="9493">KGAPFYPRFSKLMLRLEAAGLTSYWTDNVIARRVRENRATTALDSQAPQGDTTQGAFYVLFLGYIVAFLTLLWEKVAHLRSSPQ</sequence>
<evidence type="ECO:0000313" key="2">
    <source>
        <dbReference type="EMBL" id="KAG7162363.1"/>
    </source>
</evidence>
<accession>A0A8J5JUJ9</accession>
<name>A0A8J5JUJ9_HOMAM</name>
<keyword evidence="3" id="KW-1185">Reference proteome</keyword>
<keyword evidence="2" id="KW-0675">Receptor</keyword>
<keyword evidence="1" id="KW-0472">Membrane</keyword>
<dbReference type="AlphaFoldDB" id="A0A8J5JUJ9"/>
<keyword evidence="1" id="KW-1133">Transmembrane helix</keyword>
<keyword evidence="1" id="KW-0812">Transmembrane</keyword>
<proteinExistence type="predicted"/>
<evidence type="ECO:0000313" key="3">
    <source>
        <dbReference type="Proteomes" id="UP000747542"/>
    </source>
</evidence>
<gene>
    <name evidence="2" type="primary">viGluR-L24</name>
    <name evidence="2" type="ORF">Hamer_G007881</name>
</gene>
<organism evidence="2 3">
    <name type="scientific">Homarus americanus</name>
    <name type="common">American lobster</name>
    <dbReference type="NCBI Taxonomy" id="6706"/>
    <lineage>
        <taxon>Eukaryota</taxon>
        <taxon>Metazoa</taxon>
        <taxon>Ecdysozoa</taxon>
        <taxon>Arthropoda</taxon>
        <taxon>Crustacea</taxon>
        <taxon>Multicrustacea</taxon>
        <taxon>Malacostraca</taxon>
        <taxon>Eumalacostraca</taxon>
        <taxon>Eucarida</taxon>
        <taxon>Decapoda</taxon>
        <taxon>Pleocyemata</taxon>
        <taxon>Astacidea</taxon>
        <taxon>Nephropoidea</taxon>
        <taxon>Nephropidae</taxon>
        <taxon>Homarus</taxon>
    </lineage>
</organism>
<dbReference type="EMBL" id="JAHLQT010027705">
    <property type="protein sequence ID" value="KAG7162363.1"/>
    <property type="molecule type" value="Genomic_DNA"/>
</dbReference>
<reference evidence="2" key="1">
    <citation type="journal article" date="2021" name="Sci. Adv.">
        <title>The American lobster genome reveals insights on longevity, neural, and immune adaptations.</title>
        <authorList>
            <person name="Polinski J.M."/>
            <person name="Zimin A.V."/>
            <person name="Clark K.F."/>
            <person name="Kohn A.B."/>
            <person name="Sadowski N."/>
            <person name="Timp W."/>
            <person name="Ptitsyn A."/>
            <person name="Khanna P."/>
            <person name="Romanova D.Y."/>
            <person name="Williams P."/>
            <person name="Greenwood S.J."/>
            <person name="Moroz L.L."/>
            <person name="Walt D.R."/>
            <person name="Bodnar A.G."/>
        </authorList>
    </citation>
    <scope>NUCLEOTIDE SEQUENCE</scope>
    <source>
        <strain evidence="2">GMGI-L3</strain>
    </source>
</reference>